<gene>
    <name evidence="1" type="ORF">MANES_14G160925v8</name>
</gene>
<keyword evidence="2" id="KW-1185">Reference proteome</keyword>
<protein>
    <submittedName>
        <fullName evidence="1">Uncharacterized protein</fullName>
    </submittedName>
</protein>
<organism evidence="1 2">
    <name type="scientific">Manihot esculenta</name>
    <name type="common">Cassava</name>
    <name type="synonym">Jatropha manihot</name>
    <dbReference type="NCBI Taxonomy" id="3983"/>
    <lineage>
        <taxon>Eukaryota</taxon>
        <taxon>Viridiplantae</taxon>
        <taxon>Streptophyta</taxon>
        <taxon>Embryophyta</taxon>
        <taxon>Tracheophyta</taxon>
        <taxon>Spermatophyta</taxon>
        <taxon>Magnoliopsida</taxon>
        <taxon>eudicotyledons</taxon>
        <taxon>Gunneridae</taxon>
        <taxon>Pentapetalae</taxon>
        <taxon>rosids</taxon>
        <taxon>fabids</taxon>
        <taxon>Malpighiales</taxon>
        <taxon>Euphorbiaceae</taxon>
        <taxon>Crotonoideae</taxon>
        <taxon>Manihoteae</taxon>
        <taxon>Manihot</taxon>
    </lineage>
</organism>
<accession>A0ACB7GH59</accession>
<dbReference type="Proteomes" id="UP000091857">
    <property type="component" value="Chromosome 14"/>
</dbReference>
<proteinExistence type="predicted"/>
<name>A0ACB7GH59_MANES</name>
<evidence type="ECO:0000313" key="2">
    <source>
        <dbReference type="Proteomes" id="UP000091857"/>
    </source>
</evidence>
<evidence type="ECO:0000313" key="1">
    <source>
        <dbReference type="EMBL" id="KAG8639664.1"/>
    </source>
</evidence>
<reference evidence="2" key="1">
    <citation type="journal article" date="2016" name="Nat. Biotechnol.">
        <title>Sequencing wild and cultivated cassava and related species reveals extensive interspecific hybridization and genetic diversity.</title>
        <authorList>
            <person name="Bredeson J.V."/>
            <person name="Lyons J.B."/>
            <person name="Prochnik S.E."/>
            <person name="Wu G.A."/>
            <person name="Ha C.M."/>
            <person name="Edsinger-Gonzales E."/>
            <person name="Grimwood J."/>
            <person name="Schmutz J."/>
            <person name="Rabbi I.Y."/>
            <person name="Egesi C."/>
            <person name="Nauluvula P."/>
            <person name="Lebot V."/>
            <person name="Ndunguru J."/>
            <person name="Mkamilo G."/>
            <person name="Bart R.S."/>
            <person name="Setter T.L."/>
            <person name="Gleadow R.M."/>
            <person name="Kulakow P."/>
            <person name="Ferguson M.E."/>
            <person name="Rounsley S."/>
            <person name="Rokhsar D.S."/>
        </authorList>
    </citation>
    <scope>NUCLEOTIDE SEQUENCE [LARGE SCALE GENOMIC DNA]</scope>
    <source>
        <strain evidence="2">cv. AM560-2</strain>
    </source>
</reference>
<dbReference type="EMBL" id="CM004400">
    <property type="protein sequence ID" value="KAG8639664.1"/>
    <property type="molecule type" value="Genomic_DNA"/>
</dbReference>
<comment type="caution">
    <text evidence="1">The sequence shown here is derived from an EMBL/GenBank/DDBJ whole genome shotgun (WGS) entry which is preliminary data.</text>
</comment>
<sequence>MGMENPDGAETKDQTTAAGIVDKYNVESAEFLANSAQHLPINQAAPIYEQLLLLFPTAAKLWKQYVEAYMAVNNDDATKQIFSRCLLNCLQVPLWRCYIRFIRKVNEKKGVEGQEETRKAFDFMLGYVGADIASGPVWIEYITFLKSLPALNAQEESQRMTAVRKVYQKAIVTPTHHVEQLWKDYENFENSVSRQLAKGLLSEYQPKYNSARAVYRERKKYVDEIDWNMLAVPPTGSYKEELQWMAWKRLLAFEKGNPQRIDSVSSNKRIVFTYEQCLMYLYHYPDIWYDYATWHAKSGSIDAAIKVFQRALKALPDSEMLKYAYAELEESRGAILPAKKIYESLLGDGVNTTALAHIQFIRFLRRNEGVEAARKYFLDARKSPNCTYHVYVAYALMAFCLDKDPKTAHKVFEAGLKRFMHEPVYILEYADFLSRLNDDRNIRALFERALSSLPPEESVEIWKRFTLFEQTYGDLASMLKVEQRRKEALSRSGEDGGSTLESSLQEVVSRYSFMDLWPCSSKDLDHLSCQEWLAKNISKKMEKSAVSNGLGIVDKDSTGLTSNSAVSTKVIYPDTSCMVIYEPRQKHETGISPSTTPGFATASNMSNPIIGLLGSGTTSALDEILKATPPALVSFLASLPTVEGPTPNVDIVLSICLQADIPNGQVGKLGASPAPATSDLSGSSKSRPVPSSSSFKQLRDRQSGKRKDSDRQEDDETATVQSQPLPRDAFRIRQIQKARVGTTSQTGSASYGSALSGDLSASTG</sequence>